<dbReference type="AlphaFoldDB" id="A0AAP9EA92"/>
<keyword evidence="1" id="KW-0614">Plasmid</keyword>
<accession>A0AAP9EA92</accession>
<dbReference type="Proteomes" id="UP000222296">
    <property type="component" value="Plasmid pAt"/>
</dbReference>
<dbReference type="RefSeq" id="WP_099086444.1">
    <property type="nucleotide sequence ID" value="NZ_CP042276.1"/>
</dbReference>
<name>A0AAP9EA92_AGRTU</name>
<proteinExistence type="predicted"/>
<reference evidence="1 2" key="1">
    <citation type="journal article" date="2017" name="Genome Announc.">
        <title>Draft Genome Sequence of Agrobacterium tumefaciens Biovar 1 Strain 186, Isolated from Walnut.</title>
        <authorList>
            <person name="Poret-Peterson A.T."/>
            <person name="Bhatnagar S."/>
            <person name="McClean A.E."/>
            <person name="Kluepfel D.A."/>
        </authorList>
    </citation>
    <scope>NUCLEOTIDE SEQUENCE [LARGE SCALE GENOMIC DNA]</scope>
    <source>
        <strain evidence="1 2">186</strain>
    </source>
</reference>
<dbReference type="EMBL" id="CP042276">
    <property type="protein sequence ID" value="QDY97672.1"/>
    <property type="molecule type" value="Genomic_DNA"/>
</dbReference>
<evidence type="ECO:0000313" key="2">
    <source>
        <dbReference type="Proteomes" id="UP000222296"/>
    </source>
</evidence>
<evidence type="ECO:0000313" key="1">
    <source>
        <dbReference type="EMBL" id="QDY97672.1"/>
    </source>
</evidence>
<gene>
    <name evidence="1" type="ORF">CG010_026340</name>
</gene>
<protein>
    <submittedName>
        <fullName evidence="1">Uncharacterized protein</fullName>
    </submittedName>
</protein>
<organism evidence="1 2">
    <name type="scientific">Agrobacterium tumefaciens</name>
    <dbReference type="NCBI Taxonomy" id="358"/>
    <lineage>
        <taxon>Bacteria</taxon>
        <taxon>Pseudomonadati</taxon>
        <taxon>Pseudomonadota</taxon>
        <taxon>Alphaproteobacteria</taxon>
        <taxon>Hyphomicrobiales</taxon>
        <taxon>Rhizobiaceae</taxon>
        <taxon>Rhizobium/Agrobacterium group</taxon>
        <taxon>Agrobacterium</taxon>
        <taxon>Agrobacterium tumefaciens complex</taxon>
    </lineage>
</organism>
<sequence length="118" mass="12803">MLVAASQCITQFARGERAAYNAAQNIPNQLVVRKTTALSFVAACLITGPLKLGTLARQLNGCAACLISSLRLICQFVFQCQKPPHDAFVVRCGCVQRLAQKRTQILALHGRGKIAKHL</sequence>
<geneLocation type="plasmid" evidence="2">
    <name>pat</name>
</geneLocation>